<evidence type="ECO:0000256" key="10">
    <source>
        <dbReference type="ARBA" id="ARBA00049229"/>
    </source>
</evidence>
<dbReference type="HOGENOM" id="CLU_020844_3_0_7"/>
<sequence>MRNKKMSIYCLDGNFIAEEKATISVHDLSLLRGYGVFDFLRSYNGHPFQLQAHIDRLARSAQLVGLSLPVSCEEIFRLTMETIAHNNHQEYQIRLVITGGESLGGFLPERGAARLIIMVSPLHPLPEQWYSNGVKVTTCRTSRFLPGAKTTNYIPAILAMQEATARGAVESIYLDAGGFLQEGTTSNFFAFFGSTLVTPPSSRILPGITREAVLDLAQGEFNIEIRPIHQDEIRLMDEAVITASNKEILPVCAINSEQISQKVGLHSKKLMQLFKSFTRKYQG</sequence>
<evidence type="ECO:0000256" key="9">
    <source>
        <dbReference type="ARBA" id="ARBA00048798"/>
    </source>
</evidence>
<comment type="cofactor">
    <cofactor evidence="1 12">
        <name>pyridoxal 5'-phosphate</name>
        <dbReference type="ChEBI" id="CHEBI:597326"/>
    </cofactor>
</comment>
<comment type="catalytic activity">
    <reaction evidence="8">
        <text>L-valine + 2-oxoglutarate = 3-methyl-2-oxobutanoate + L-glutamate</text>
        <dbReference type="Rhea" id="RHEA:24813"/>
        <dbReference type="ChEBI" id="CHEBI:11851"/>
        <dbReference type="ChEBI" id="CHEBI:16810"/>
        <dbReference type="ChEBI" id="CHEBI:29985"/>
        <dbReference type="ChEBI" id="CHEBI:57762"/>
        <dbReference type="EC" id="2.6.1.42"/>
    </reaction>
</comment>
<protein>
    <recommendedName>
        <fullName evidence="6">branched-chain-amino-acid transaminase</fullName>
        <ecNumber evidence="6">2.6.1.42</ecNumber>
    </recommendedName>
</protein>
<dbReference type="Gene3D" id="3.20.10.10">
    <property type="entry name" value="D-amino Acid Aminotransferase, subunit A, domain 2"/>
    <property type="match status" value="1"/>
</dbReference>
<dbReference type="GO" id="GO:0004084">
    <property type="term" value="F:branched-chain-amino-acid transaminase activity"/>
    <property type="evidence" value="ECO:0007669"/>
    <property type="project" value="UniProtKB-EC"/>
</dbReference>
<dbReference type="Proteomes" id="UP000000602">
    <property type="component" value="Chromosome"/>
</dbReference>
<comment type="pathway">
    <text evidence="4">Amino-acid biosynthesis; L-leucine biosynthesis; L-leucine from 3-methyl-2-oxobutanoate: step 4/4.</text>
</comment>
<accession>Q6AS61</accession>
<keyword evidence="7 12" id="KW-0663">Pyridoxal phosphate</keyword>
<dbReference type="Pfam" id="PF01063">
    <property type="entry name" value="Aminotran_4"/>
    <property type="match status" value="1"/>
</dbReference>
<comment type="catalytic activity">
    <reaction evidence="10">
        <text>L-leucine + 2-oxoglutarate = 4-methyl-2-oxopentanoate + L-glutamate</text>
        <dbReference type="Rhea" id="RHEA:18321"/>
        <dbReference type="ChEBI" id="CHEBI:16810"/>
        <dbReference type="ChEBI" id="CHEBI:17865"/>
        <dbReference type="ChEBI" id="CHEBI:29985"/>
        <dbReference type="ChEBI" id="CHEBI:57427"/>
        <dbReference type="EC" id="2.6.1.42"/>
    </reaction>
</comment>
<keyword evidence="13" id="KW-0808">Transferase</keyword>
<evidence type="ECO:0000256" key="12">
    <source>
        <dbReference type="RuleBase" id="RU004516"/>
    </source>
</evidence>
<dbReference type="GO" id="GO:0005829">
    <property type="term" value="C:cytosol"/>
    <property type="evidence" value="ECO:0007669"/>
    <property type="project" value="TreeGrafter"/>
</dbReference>
<evidence type="ECO:0000313" key="13">
    <source>
        <dbReference type="EMBL" id="CAG34814.1"/>
    </source>
</evidence>
<dbReference type="EMBL" id="CR522870">
    <property type="protein sequence ID" value="CAG34814.1"/>
    <property type="molecule type" value="Genomic_DNA"/>
</dbReference>
<dbReference type="FunFam" id="3.20.10.10:FF:000002">
    <property type="entry name" value="D-alanine aminotransferase"/>
    <property type="match status" value="1"/>
</dbReference>
<dbReference type="KEGG" id="dps:DP0085"/>
<dbReference type="InterPro" id="IPR043131">
    <property type="entry name" value="BCAT-like_N"/>
</dbReference>
<dbReference type="STRING" id="177439.DP0085"/>
<keyword evidence="14" id="KW-1185">Reference proteome</keyword>
<evidence type="ECO:0000256" key="8">
    <source>
        <dbReference type="ARBA" id="ARBA00048212"/>
    </source>
</evidence>
<dbReference type="InterPro" id="IPR001544">
    <property type="entry name" value="Aminotrans_IV"/>
</dbReference>
<dbReference type="AlphaFoldDB" id="Q6AS61"/>
<dbReference type="InterPro" id="IPR043132">
    <property type="entry name" value="BCAT-like_C"/>
</dbReference>
<reference evidence="14" key="1">
    <citation type="journal article" date="2004" name="Environ. Microbiol.">
        <title>The genome of Desulfotalea psychrophila, a sulfate-reducing bacterium from permanently cold Arctic sediments.</title>
        <authorList>
            <person name="Rabus R."/>
            <person name="Ruepp A."/>
            <person name="Frickey T."/>
            <person name="Rattei T."/>
            <person name="Fartmann B."/>
            <person name="Stark M."/>
            <person name="Bauer M."/>
            <person name="Zibat A."/>
            <person name="Lombardot T."/>
            <person name="Becker I."/>
            <person name="Amann J."/>
            <person name="Gellner K."/>
            <person name="Teeling H."/>
            <person name="Leuschner W.D."/>
            <person name="Gloeckner F.-O."/>
            <person name="Lupas A.N."/>
            <person name="Amann R."/>
            <person name="Klenk H.-P."/>
        </authorList>
    </citation>
    <scope>NUCLEOTIDE SEQUENCE [LARGE SCALE GENOMIC DNA]</scope>
    <source>
        <strain evidence="14">DSM 12343 / LSv54</strain>
    </source>
</reference>
<dbReference type="eggNOG" id="COG0115">
    <property type="taxonomic scope" value="Bacteria"/>
</dbReference>
<dbReference type="GO" id="GO:0008652">
    <property type="term" value="P:amino acid biosynthetic process"/>
    <property type="evidence" value="ECO:0007669"/>
    <property type="project" value="UniProtKB-ARBA"/>
</dbReference>
<evidence type="ECO:0000256" key="2">
    <source>
        <dbReference type="ARBA" id="ARBA00004824"/>
    </source>
</evidence>
<name>Q6AS61_DESPS</name>
<proteinExistence type="inferred from homology"/>
<dbReference type="GO" id="GO:0046394">
    <property type="term" value="P:carboxylic acid biosynthetic process"/>
    <property type="evidence" value="ECO:0007669"/>
    <property type="project" value="UniProtKB-ARBA"/>
</dbReference>
<evidence type="ECO:0000256" key="3">
    <source>
        <dbReference type="ARBA" id="ARBA00004931"/>
    </source>
</evidence>
<dbReference type="InterPro" id="IPR018300">
    <property type="entry name" value="Aminotrans_IV_CS"/>
</dbReference>
<evidence type="ECO:0000313" key="14">
    <source>
        <dbReference type="Proteomes" id="UP000000602"/>
    </source>
</evidence>
<dbReference type="Gene3D" id="3.30.470.10">
    <property type="match status" value="1"/>
</dbReference>
<evidence type="ECO:0000256" key="5">
    <source>
        <dbReference type="ARBA" id="ARBA00009320"/>
    </source>
</evidence>
<comment type="pathway">
    <text evidence="3">Amino-acid biosynthesis; L-valine biosynthesis; L-valine from pyruvate: step 4/4.</text>
</comment>
<evidence type="ECO:0000256" key="7">
    <source>
        <dbReference type="ARBA" id="ARBA00022898"/>
    </source>
</evidence>
<dbReference type="PANTHER" id="PTHR42743">
    <property type="entry name" value="AMINO-ACID AMINOTRANSFERASE"/>
    <property type="match status" value="1"/>
</dbReference>
<evidence type="ECO:0000256" key="6">
    <source>
        <dbReference type="ARBA" id="ARBA00013053"/>
    </source>
</evidence>
<gene>
    <name evidence="13" type="ordered locus">DP0085</name>
</gene>
<comment type="similarity">
    <text evidence="5 11">Belongs to the class-IV pyridoxal-phosphate-dependent aminotransferase family.</text>
</comment>
<evidence type="ECO:0000256" key="4">
    <source>
        <dbReference type="ARBA" id="ARBA00005072"/>
    </source>
</evidence>
<keyword evidence="13" id="KW-0032">Aminotransferase</keyword>
<dbReference type="PROSITE" id="PS00770">
    <property type="entry name" value="AA_TRANSFER_CLASS_4"/>
    <property type="match status" value="1"/>
</dbReference>
<evidence type="ECO:0000256" key="11">
    <source>
        <dbReference type="RuleBase" id="RU004106"/>
    </source>
</evidence>
<dbReference type="SUPFAM" id="SSF56752">
    <property type="entry name" value="D-aminoacid aminotransferase-like PLP-dependent enzymes"/>
    <property type="match status" value="1"/>
</dbReference>
<comment type="pathway">
    <text evidence="2">Amino-acid biosynthesis; L-isoleucine biosynthesis; L-isoleucine from 2-oxobutanoate: step 4/4.</text>
</comment>
<dbReference type="OrthoDB" id="9805628at2"/>
<comment type="catalytic activity">
    <reaction evidence="9">
        <text>L-isoleucine + 2-oxoglutarate = (S)-3-methyl-2-oxopentanoate + L-glutamate</text>
        <dbReference type="Rhea" id="RHEA:24801"/>
        <dbReference type="ChEBI" id="CHEBI:16810"/>
        <dbReference type="ChEBI" id="CHEBI:29985"/>
        <dbReference type="ChEBI" id="CHEBI:35146"/>
        <dbReference type="ChEBI" id="CHEBI:58045"/>
        <dbReference type="EC" id="2.6.1.42"/>
    </reaction>
</comment>
<organism evidence="13 14">
    <name type="scientific">Desulfotalea psychrophila (strain LSv54 / DSM 12343)</name>
    <dbReference type="NCBI Taxonomy" id="177439"/>
    <lineage>
        <taxon>Bacteria</taxon>
        <taxon>Pseudomonadati</taxon>
        <taxon>Thermodesulfobacteriota</taxon>
        <taxon>Desulfobulbia</taxon>
        <taxon>Desulfobulbales</taxon>
        <taxon>Desulfocapsaceae</taxon>
        <taxon>Desulfotalea</taxon>
    </lineage>
</organism>
<evidence type="ECO:0000256" key="1">
    <source>
        <dbReference type="ARBA" id="ARBA00001933"/>
    </source>
</evidence>
<dbReference type="InterPro" id="IPR050571">
    <property type="entry name" value="Class-IV_PLP-Dep_Aminotrnsfr"/>
</dbReference>
<dbReference type="PANTHER" id="PTHR42743:SF11">
    <property type="entry name" value="AMINODEOXYCHORISMATE LYASE"/>
    <property type="match status" value="1"/>
</dbReference>
<dbReference type="InterPro" id="IPR036038">
    <property type="entry name" value="Aminotransferase-like"/>
</dbReference>
<dbReference type="EC" id="2.6.1.42" evidence="6"/>